<dbReference type="PRINTS" id="PR00930">
    <property type="entry name" value="HIGHMOBLTYIY"/>
</dbReference>
<dbReference type="GO" id="GO:0000786">
    <property type="term" value="C:nucleosome"/>
    <property type="evidence" value="ECO:0007669"/>
    <property type="project" value="InterPro"/>
</dbReference>
<evidence type="ECO:0000256" key="6">
    <source>
        <dbReference type="SAM" id="MobiDB-lite"/>
    </source>
</evidence>
<dbReference type="Pfam" id="PF02178">
    <property type="entry name" value="AT_hook"/>
    <property type="match status" value="6"/>
</dbReference>
<dbReference type="Pfam" id="PF00538">
    <property type="entry name" value="Linker_histone"/>
    <property type="match status" value="1"/>
</dbReference>
<dbReference type="PANTHER" id="PTHR11467:SF29">
    <property type="entry name" value="OS03G0711600 PROTEIN"/>
    <property type="match status" value="1"/>
</dbReference>
<comment type="subcellular location">
    <subcellularLocation>
        <location evidence="2">Chromosome</location>
    </subcellularLocation>
    <subcellularLocation>
        <location evidence="1">Nucleus</location>
    </subcellularLocation>
</comment>
<evidence type="ECO:0000256" key="2">
    <source>
        <dbReference type="ARBA" id="ARBA00004286"/>
    </source>
</evidence>
<dbReference type="EMBL" id="JAINDJ010000002">
    <property type="protein sequence ID" value="KAG9459194.1"/>
    <property type="molecule type" value="Genomic_DNA"/>
</dbReference>
<evidence type="ECO:0000313" key="8">
    <source>
        <dbReference type="EMBL" id="KAG9459194.1"/>
    </source>
</evidence>
<dbReference type="GO" id="GO:0003690">
    <property type="term" value="F:double-stranded DNA binding"/>
    <property type="evidence" value="ECO:0007669"/>
    <property type="project" value="TreeGrafter"/>
</dbReference>
<comment type="caution">
    <text evidence="8">The sequence shown here is derived from an EMBL/GenBank/DDBJ whole genome shotgun (WGS) entry which is preliminary data.</text>
</comment>
<name>A0AAV7FDU8_ARIFI</name>
<keyword evidence="9" id="KW-1185">Reference proteome</keyword>
<dbReference type="GO" id="GO:0006355">
    <property type="term" value="P:regulation of DNA-templated transcription"/>
    <property type="evidence" value="ECO:0007669"/>
    <property type="project" value="InterPro"/>
</dbReference>
<sequence>MASNPAPVGAVASAAPPGGAPPVAHHPPYKQMIIKAIVDLNEKKGSSRKAIAKYIDASFSNLPHSHAALLSHHLGRLKKKGVLQMVKHSYKLSKAPGKNPNALVQSRGRGRPPKPKPLVDPSAPKRGRGRPPKPKPEGFIPSPRRPRGRPRKDSFVVPSTIGTLAVMPIAGTAAAVAQNKIPVAVGASPPRPRGRPRKADGGKEKRPRGRPRKAGIPVVTRSPLEKRPRGRPRKVVTVAPAATAAATADAQ</sequence>
<evidence type="ECO:0000256" key="4">
    <source>
        <dbReference type="ARBA" id="ARBA00023125"/>
    </source>
</evidence>
<dbReference type="InterPro" id="IPR036388">
    <property type="entry name" value="WH-like_DNA-bd_sf"/>
</dbReference>
<protein>
    <recommendedName>
        <fullName evidence="7">H15 domain-containing protein</fullName>
    </recommendedName>
</protein>
<feature type="compositionally biased region" description="Low complexity" evidence="6">
    <location>
        <begin position="235"/>
        <end position="251"/>
    </location>
</feature>
<feature type="region of interest" description="Disordered" evidence="6">
    <location>
        <begin position="184"/>
        <end position="251"/>
    </location>
</feature>
<evidence type="ECO:0000256" key="3">
    <source>
        <dbReference type="ARBA" id="ARBA00022737"/>
    </source>
</evidence>
<keyword evidence="3" id="KW-0677">Repeat</keyword>
<evidence type="ECO:0000259" key="7">
    <source>
        <dbReference type="PROSITE" id="PS51504"/>
    </source>
</evidence>
<proteinExistence type="predicted"/>
<organism evidence="8 9">
    <name type="scientific">Aristolochia fimbriata</name>
    <name type="common">White veined hardy Dutchman's pipe vine</name>
    <dbReference type="NCBI Taxonomy" id="158543"/>
    <lineage>
        <taxon>Eukaryota</taxon>
        <taxon>Viridiplantae</taxon>
        <taxon>Streptophyta</taxon>
        <taxon>Embryophyta</taxon>
        <taxon>Tracheophyta</taxon>
        <taxon>Spermatophyta</taxon>
        <taxon>Magnoliopsida</taxon>
        <taxon>Magnoliidae</taxon>
        <taxon>Piperales</taxon>
        <taxon>Aristolochiaceae</taxon>
        <taxon>Aristolochia</taxon>
    </lineage>
</organism>
<keyword evidence="5" id="KW-0539">Nucleus</keyword>
<dbReference type="GO" id="GO:0005730">
    <property type="term" value="C:nucleolus"/>
    <property type="evidence" value="ECO:0007669"/>
    <property type="project" value="TreeGrafter"/>
</dbReference>
<dbReference type="InterPro" id="IPR005818">
    <property type="entry name" value="Histone_H1/H5_H15"/>
</dbReference>
<dbReference type="GO" id="GO:0031492">
    <property type="term" value="F:nucleosomal DNA binding"/>
    <property type="evidence" value="ECO:0007669"/>
    <property type="project" value="TreeGrafter"/>
</dbReference>
<gene>
    <name evidence="8" type="ORF">H6P81_003702</name>
</gene>
<dbReference type="PANTHER" id="PTHR11467">
    <property type="entry name" value="HISTONE H1"/>
    <property type="match status" value="1"/>
</dbReference>
<feature type="region of interest" description="Disordered" evidence="6">
    <location>
        <begin position="1"/>
        <end position="26"/>
    </location>
</feature>
<dbReference type="GO" id="GO:0045910">
    <property type="term" value="P:negative regulation of DNA recombination"/>
    <property type="evidence" value="ECO:0007669"/>
    <property type="project" value="TreeGrafter"/>
</dbReference>
<dbReference type="PROSITE" id="PS51504">
    <property type="entry name" value="H15"/>
    <property type="match status" value="1"/>
</dbReference>
<keyword evidence="4" id="KW-0238">DNA-binding</keyword>
<reference evidence="8 9" key="1">
    <citation type="submission" date="2021-07" db="EMBL/GenBank/DDBJ databases">
        <title>The Aristolochia fimbriata genome: insights into angiosperm evolution, floral development and chemical biosynthesis.</title>
        <authorList>
            <person name="Jiao Y."/>
        </authorList>
    </citation>
    <scope>NUCLEOTIDE SEQUENCE [LARGE SCALE GENOMIC DNA]</scope>
    <source>
        <strain evidence="8">IBCAS-2021</strain>
        <tissue evidence="8">Leaf</tissue>
    </source>
</reference>
<feature type="domain" description="H15" evidence="7">
    <location>
        <begin position="25"/>
        <end position="94"/>
    </location>
</feature>
<evidence type="ECO:0000256" key="5">
    <source>
        <dbReference type="ARBA" id="ARBA00023242"/>
    </source>
</evidence>
<dbReference type="Gene3D" id="1.10.10.10">
    <property type="entry name" value="Winged helix-like DNA-binding domain superfamily/Winged helix DNA-binding domain"/>
    <property type="match status" value="1"/>
</dbReference>
<dbReference type="SMART" id="SM00384">
    <property type="entry name" value="AT_hook"/>
    <property type="match status" value="6"/>
</dbReference>
<dbReference type="GO" id="GO:0006334">
    <property type="term" value="P:nucleosome assembly"/>
    <property type="evidence" value="ECO:0007669"/>
    <property type="project" value="InterPro"/>
</dbReference>
<dbReference type="InterPro" id="IPR017956">
    <property type="entry name" value="AT_hook_DNA-bd_motif"/>
</dbReference>
<dbReference type="InterPro" id="IPR036390">
    <property type="entry name" value="WH_DNA-bd_sf"/>
</dbReference>
<dbReference type="FunFam" id="1.10.10.10:FF:000493">
    <property type="entry name" value="HMG-Y-related protein A"/>
    <property type="match status" value="1"/>
</dbReference>
<dbReference type="CDD" id="cd00073">
    <property type="entry name" value="H15"/>
    <property type="match status" value="1"/>
</dbReference>
<dbReference type="Proteomes" id="UP000825729">
    <property type="component" value="Unassembled WGS sequence"/>
</dbReference>
<dbReference type="AlphaFoldDB" id="A0AAV7FDU8"/>
<evidence type="ECO:0000313" key="9">
    <source>
        <dbReference type="Proteomes" id="UP000825729"/>
    </source>
</evidence>
<evidence type="ECO:0000256" key="1">
    <source>
        <dbReference type="ARBA" id="ARBA00004123"/>
    </source>
</evidence>
<dbReference type="SMART" id="SM00526">
    <property type="entry name" value="H15"/>
    <property type="match status" value="1"/>
</dbReference>
<feature type="region of interest" description="Disordered" evidence="6">
    <location>
        <begin position="90"/>
        <end position="155"/>
    </location>
</feature>
<accession>A0AAV7FDU8</accession>
<dbReference type="SUPFAM" id="SSF46785">
    <property type="entry name" value="Winged helix' DNA-binding domain"/>
    <property type="match status" value="1"/>
</dbReference>
<feature type="compositionally biased region" description="Low complexity" evidence="6">
    <location>
        <begin position="1"/>
        <end position="23"/>
    </location>
</feature>
<dbReference type="GO" id="GO:0030261">
    <property type="term" value="P:chromosome condensation"/>
    <property type="evidence" value="ECO:0007669"/>
    <property type="project" value="TreeGrafter"/>
</dbReference>
<dbReference type="InterPro" id="IPR000116">
    <property type="entry name" value="HMGA"/>
</dbReference>
<dbReference type="PRINTS" id="PR00929">
    <property type="entry name" value="ATHOOK"/>
</dbReference>